<keyword evidence="2" id="KW-1185">Reference proteome</keyword>
<name>A0ACC0D858_9PEZI</name>
<evidence type="ECO:0000313" key="1">
    <source>
        <dbReference type="EMBL" id="KAI6088715.1"/>
    </source>
</evidence>
<accession>A0ACC0D858</accession>
<sequence length="842" mass="95994">MDAWEVGVQKHLASLPPEERKAFMAPATVDDCMVKIHAVRHRHRQTYHKLVEKLRPVIEPLQHFQGAIDVTCQVSPSLLSPVWGPIRAVITLASDRLATLQTLSLFLERLVEPLKRFQTYENVFGGNPTLRSAIGLLYCDLIDFCTRTVRFYGKSSVRTIFGSFDKEFREVSDNIRHHWTEIDIAANFVHITQASAIRKAEEERRQIQVHGDIQRWLSPATVSDDLAKYRNGCMEGSCDWFLDTDHYEILTSHMSSHAIRIIGRPGQGKTTLSAWIISRFLQKIPRRVLYFFCKASDPEKRQGIHVMRTLLSQLLRLHEECYPSIEKWYHNSGRPTADSYSEVCDALLDLIPKVSKRPIQVIIDAIDECSEPQEVITILQKCQSLASSQFHIIFTSRDYPNLQPMFGFVNATVSFPITFTENAISRYVASRVSELDFAVEKGLSDQVTRAVTKASDGLWLYARLALDELTQATGPSEVMRLSQTLPIDLRSLYSSMLSSSESRFSEVQIRIAQEIFIWIDGADYMPWWHFHSDDILEDSALAVLVQFANGGEEVFNPMRLIQKLCFPLLNVLYTTVNGESCPFAANFVHYSAEQYIQWTSDADSRLLPRVLHRRKLRRLYRGLTAAWYFTESEDFRIVLQKLRVDPYGNGVGAYFEMAYGMGDSWHMTSLPDDLSEDEKQEVAEVCGPLISYIDTTQCIGWAEAAILINYAGGFTNLLENVQKAVEILADKDFDNTVPAWQEYVKARRIFFTDFSYVLKITGPGYNAWDRSLAVMPDGFEEREVATAILALGRRYQHYVDEAPKLTGLSGVSVDAQDVTSKNGVAREWQRRRPSQERFGNDG</sequence>
<proteinExistence type="predicted"/>
<dbReference type="EMBL" id="MU394299">
    <property type="protein sequence ID" value="KAI6088715.1"/>
    <property type="molecule type" value="Genomic_DNA"/>
</dbReference>
<organism evidence="1 2">
    <name type="scientific">Hypoxylon rubiginosum</name>
    <dbReference type="NCBI Taxonomy" id="110542"/>
    <lineage>
        <taxon>Eukaryota</taxon>
        <taxon>Fungi</taxon>
        <taxon>Dikarya</taxon>
        <taxon>Ascomycota</taxon>
        <taxon>Pezizomycotina</taxon>
        <taxon>Sordariomycetes</taxon>
        <taxon>Xylariomycetidae</taxon>
        <taxon>Xylariales</taxon>
        <taxon>Hypoxylaceae</taxon>
        <taxon>Hypoxylon</taxon>
    </lineage>
</organism>
<gene>
    <name evidence="1" type="ORF">F4821DRAFT_81302</name>
</gene>
<dbReference type="Proteomes" id="UP001497680">
    <property type="component" value="Unassembled WGS sequence"/>
</dbReference>
<protein>
    <submittedName>
        <fullName evidence="1">Uncharacterized protein</fullName>
    </submittedName>
</protein>
<comment type="caution">
    <text evidence="1">The sequence shown here is derived from an EMBL/GenBank/DDBJ whole genome shotgun (WGS) entry which is preliminary data.</text>
</comment>
<reference evidence="1 2" key="1">
    <citation type="journal article" date="2022" name="New Phytol.">
        <title>Ecological generalism drives hyperdiversity of secondary metabolite gene clusters in xylarialean endophytes.</title>
        <authorList>
            <person name="Franco M.E.E."/>
            <person name="Wisecaver J.H."/>
            <person name="Arnold A.E."/>
            <person name="Ju Y.M."/>
            <person name="Slot J.C."/>
            <person name="Ahrendt S."/>
            <person name="Moore L.P."/>
            <person name="Eastman K.E."/>
            <person name="Scott K."/>
            <person name="Konkel Z."/>
            <person name="Mondo S.J."/>
            <person name="Kuo A."/>
            <person name="Hayes R.D."/>
            <person name="Haridas S."/>
            <person name="Andreopoulos B."/>
            <person name="Riley R."/>
            <person name="LaButti K."/>
            <person name="Pangilinan J."/>
            <person name="Lipzen A."/>
            <person name="Amirebrahimi M."/>
            <person name="Yan J."/>
            <person name="Adam C."/>
            <person name="Keymanesh K."/>
            <person name="Ng V."/>
            <person name="Louie K."/>
            <person name="Northen T."/>
            <person name="Drula E."/>
            <person name="Henrissat B."/>
            <person name="Hsieh H.M."/>
            <person name="Youens-Clark K."/>
            <person name="Lutzoni F."/>
            <person name="Miadlikowska J."/>
            <person name="Eastwood D.C."/>
            <person name="Hamelin R.C."/>
            <person name="Grigoriev I.V."/>
            <person name="U'Ren J.M."/>
        </authorList>
    </citation>
    <scope>NUCLEOTIDE SEQUENCE [LARGE SCALE GENOMIC DNA]</scope>
    <source>
        <strain evidence="1 2">ER1909</strain>
    </source>
</reference>
<evidence type="ECO:0000313" key="2">
    <source>
        <dbReference type="Proteomes" id="UP001497680"/>
    </source>
</evidence>